<comment type="caution">
    <text evidence="2">The sequence shown here is derived from an EMBL/GenBank/DDBJ whole genome shotgun (WGS) entry which is preliminary data.</text>
</comment>
<keyword evidence="1" id="KW-0472">Membrane</keyword>
<dbReference type="EMBL" id="JAZHXI010000022">
    <property type="protein sequence ID" value="KAL2060462.1"/>
    <property type="molecule type" value="Genomic_DNA"/>
</dbReference>
<evidence type="ECO:0000313" key="2">
    <source>
        <dbReference type="EMBL" id="KAL2060462.1"/>
    </source>
</evidence>
<reference evidence="2 3" key="1">
    <citation type="journal article" date="2024" name="Commun. Biol.">
        <title>Comparative genomic analysis of thermophilic fungi reveals convergent evolutionary adaptations and gene losses.</title>
        <authorList>
            <person name="Steindorff A.S."/>
            <person name="Aguilar-Pontes M.V."/>
            <person name="Robinson A.J."/>
            <person name="Andreopoulos B."/>
            <person name="LaButti K."/>
            <person name="Kuo A."/>
            <person name="Mondo S."/>
            <person name="Riley R."/>
            <person name="Otillar R."/>
            <person name="Haridas S."/>
            <person name="Lipzen A."/>
            <person name="Grimwood J."/>
            <person name="Schmutz J."/>
            <person name="Clum A."/>
            <person name="Reid I.D."/>
            <person name="Moisan M.C."/>
            <person name="Butler G."/>
            <person name="Nguyen T.T.M."/>
            <person name="Dewar K."/>
            <person name="Conant G."/>
            <person name="Drula E."/>
            <person name="Henrissat B."/>
            <person name="Hansel C."/>
            <person name="Singer S."/>
            <person name="Hutchinson M.I."/>
            <person name="de Vries R.P."/>
            <person name="Natvig D.O."/>
            <person name="Powell A.J."/>
            <person name="Tsang A."/>
            <person name="Grigoriev I.V."/>
        </authorList>
    </citation>
    <scope>NUCLEOTIDE SEQUENCE [LARGE SCALE GENOMIC DNA]</scope>
    <source>
        <strain evidence="2 3">CBS 494.80</strain>
    </source>
</reference>
<evidence type="ECO:0000256" key="1">
    <source>
        <dbReference type="SAM" id="Phobius"/>
    </source>
</evidence>
<evidence type="ECO:0000313" key="3">
    <source>
        <dbReference type="Proteomes" id="UP001595075"/>
    </source>
</evidence>
<keyword evidence="3" id="KW-1185">Reference proteome</keyword>
<gene>
    <name evidence="2" type="ORF">VTL71DRAFT_9493</name>
</gene>
<feature type="transmembrane region" description="Helical" evidence="1">
    <location>
        <begin position="228"/>
        <end position="251"/>
    </location>
</feature>
<protein>
    <submittedName>
        <fullName evidence="2">Uncharacterized protein</fullName>
    </submittedName>
</protein>
<name>A0ABR4BS20_9HELO</name>
<keyword evidence="1" id="KW-0812">Transmembrane</keyword>
<accession>A0ABR4BS20</accession>
<organism evidence="2 3">
    <name type="scientific">Oculimacula yallundae</name>
    <dbReference type="NCBI Taxonomy" id="86028"/>
    <lineage>
        <taxon>Eukaryota</taxon>
        <taxon>Fungi</taxon>
        <taxon>Dikarya</taxon>
        <taxon>Ascomycota</taxon>
        <taxon>Pezizomycotina</taxon>
        <taxon>Leotiomycetes</taxon>
        <taxon>Helotiales</taxon>
        <taxon>Ploettnerulaceae</taxon>
        <taxon>Oculimacula</taxon>
    </lineage>
</organism>
<dbReference type="Proteomes" id="UP001595075">
    <property type="component" value="Unassembled WGS sequence"/>
</dbReference>
<sequence>MSDLFRGRPIYNLCTSRISWIEFETQCMQDFLSSVQVELNTLHLVFDTLLLDPLLQKLDWNEVLDRTNSSGQTVKEIMLPKLTRKLETLWKARTGKAIAKSRPERHILKENVKSISTSPNLLKRQHKRKSMAMSNPALVQAMLRDIHVIISVIQFVLTSITGMEREDVSIKAPLHRHLHSQMKFVLEALRSIFKLNPATARDPVSAPVEAAIQSTFSQLFRLSNFHHILPSLMLTAAKFIINLSGFIILAIRSTFSQLFSSQTSTTSSLP</sequence>
<proteinExistence type="predicted"/>
<keyword evidence="1" id="KW-1133">Transmembrane helix</keyword>